<dbReference type="Gramene" id="OMP01011">
    <property type="protein sequence ID" value="OMP01011"/>
    <property type="gene ID" value="CCACVL1_03195"/>
</dbReference>
<dbReference type="AlphaFoldDB" id="A0A1R3K1R9"/>
<proteinExistence type="predicted"/>
<reference evidence="1 2" key="1">
    <citation type="submission" date="2013-09" db="EMBL/GenBank/DDBJ databases">
        <title>Corchorus capsularis genome sequencing.</title>
        <authorList>
            <person name="Alam M."/>
            <person name="Haque M.S."/>
            <person name="Islam M.S."/>
            <person name="Emdad E.M."/>
            <person name="Islam M.M."/>
            <person name="Ahmed B."/>
            <person name="Halim A."/>
            <person name="Hossen Q.M.M."/>
            <person name="Hossain M.Z."/>
            <person name="Ahmed R."/>
            <person name="Khan M.M."/>
            <person name="Islam R."/>
            <person name="Rashid M.M."/>
            <person name="Khan S.A."/>
            <person name="Rahman M.S."/>
            <person name="Alam M."/>
        </authorList>
    </citation>
    <scope>NUCLEOTIDE SEQUENCE [LARGE SCALE GENOMIC DNA]</scope>
    <source>
        <strain evidence="2">cv. CVL-1</strain>
        <tissue evidence="1">Whole seedling</tissue>
    </source>
</reference>
<gene>
    <name evidence="1" type="ORF">CCACVL1_03195</name>
</gene>
<evidence type="ECO:0000313" key="1">
    <source>
        <dbReference type="EMBL" id="OMP01011.1"/>
    </source>
</evidence>
<protein>
    <submittedName>
        <fullName evidence="1">Uncharacterized protein</fullName>
    </submittedName>
</protein>
<accession>A0A1R3K1R9</accession>
<keyword evidence="2" id="KW-1185">Reference proteome</keyword>
<organism evidence="1 2">
    <name type="scientific">Corchorus capsularis</name>
    <name type="common">Jute</name>
    <dbReference type="NCBI Taxonomy" id="210143"/>
    <lineage>
        <taxon>Eukaryota</taxon>
        <taxon>Viridiplantae</taxon>
        <taxon>Streptophyta</taxon>
        <taxon>Embryophyta</taxon>
        <taxon>Tracheophyta</taxon>
        <taxon>Spermatophyta</taxon>
        <taxon>Magnoliopsida</taxon>
        <taxon>eudicotyledons</taxon>
        <taxon>Gunneridae</taxon>
        <taxon>Pentapetalae</taxon>
        <taxon>rosids</taxon>
        <taxon>malvids</taxon>
        <taxon>Malvales</taxon>
        <taxon>Malvaceae</taxon>
        <taxon>Grewioideae</taxon>
        <taxon>Apeibeae</taxon>
        <taxon>Corchorus</taxon>
    </lineage>
</organism>
<dbReference type="Proteomes" id="UP000188268">
    <property type="component" value="Unassembled WGS sequence"/>
</dbReference>
<comment type="caution">
    <text evidence="1">The sequence shown here is derived from an EMBL/GenBank/DDBJ whole genome shotgun (WGS) entry which is preliminary data.</text>
</comment>
<evidence type="ECO:0000313" key="2">
    <source>
        <dbReference type="Proteomes" id="UP000188268"/>
    </source>
</evidence>
<sequence>MAFELTHPRNSETDLVGPLSVLTRLGSVLGPKIYSSVLEWNRPE</sequence>
<dbReference type="EMBL" id="AWWV01006541">
    <property type="protein sequence ID" value="OMP01011.1"/>
    <property type="molecule type" value="Genomic_DNA"/>
</dbReference>
<name>A0A1R3K1R9_COCAP</name>